<dbReference type="PIR" id="S38924">
    <property type="entry name" value="S38924"/>
</dbReference>
<evidence type="ECO:0000259" key="1">
    <source>
        <dbReference type="Pfam" id="PF04542"/>
    </source>
</evidence>
<evidence type="ECO:0000313" key="4">
    <source>
        <dbReference type="Proteomes" id="UP000002124"/>
    </source>
</evidence>
<evidence type="ECO:0000313" key="2">
    <source>
        <dbReference type="EMBL" id="CAA07136.1"/>
    </source>
</evidence>
<dbReference type="KEGG" id="vg:2715874"/>
<dbReference type="GO" id="GO:0006352">
    <property type="term" value="P:DNA-templated transcription initiation"/>
    <property type="evidence" value="ECO:0007669"/>
    <property type="project" value="InterPro"/>
</dbReference>
<feature type="domain" description="RNA polymerase sigma-70 region 2" evidence="1">
    <location>
        <begin position="38"/>
        <end position="103"/>
    </location>
</feature>
<gene>
    <name evidence="2" type="primary">12</name>
</gene>
<reference evidence="3" key="1">
    <citation type="journal article" date="1994" name="Gene">
        <title>Sequence of the essential early region of phi C31, a temperate phage of Streptomyces spp. with unusual features in its lytic development.</title>
        <authorList>
            <person name="Hartley N.M."/>
            <person name="Murphy G.O."/>
            <person name="Bruton C.J."/>
            <person name="Chater K.F."/>
        </authorList>
    </citation>
    <scope>NUCLEOTIDE SEQUENCE [LARGE SCALE GENOMIC DNA]</scope>
</reference>
<dbReference type="RefSeq" id="NP_047957.1">
    <property type="nucleotide sequence ID" value="NC_001978.3"/>
</dbReference>
<dbReference type="Pfam" id="PF04542">
    <property type="entry name" value="Sigma70_r2"/>
    <property type="match status" value="1"/>
</dbReference>
<dbReference type="InterPro" id="IPR007627">
    <property type="entry name" value="RNA_pol_sigma70_r2"/>
</dbReference>
<dbReference type="NCBIfam" id="TIGR02937">
    <property type="entry name" value="sigma70-ECF"/>
    <property type="match status" value="1"/>
</dbReference>
<dbReference type="InterPro" id="IPR014284">
    <property type="entry name" value="RNA_pol_sigma-70_dom"/>
</dbReference>
<organismHost>
    <name type="scientific">Streptomyces coelicolor</name>
    <dbReference type="NCBI Taxonomy" id="1902"/>
</organismHost>
<keyword evidence="4" id="KW-1185">Reference proteome</keyword>
<organism evidence="2 4">
    <name type="scientific">Streptomyces phage phiC31</name>
    <name type="common">Bacteriophage phi-C31</name>
    <dbReference type="NCBI Taxonomy" id="10719"/>
    <lineage>
        <taxon>Viruses</taxon>
        <taxon>Duplodnaviria</taxon>
        <taxon>Heunggongvirae</taxon>
        <taxon>Uroviricota</taxon>
        <taxon>Caudoviricetes</taxon>
        <taxon>Colingsworthviridae</taxon>
        <taxon>Lomovskayavirus</taxon>
    </lineage>
</organism>
<reference evidence="2" key="4">
    <citation type="submission" date="2012-06" db="EMBL/GenBank/DDBJ databases">
        <authorList>
            <person name="Smith M.C.M."/>
        </authorList>
    </citation>
    <scope>NUCLEOTIDE SEQUENCE</scope>
    <source>
        <strain evidence="2">Norwich stock</strain>
    </source>
</reference>
<accession>Q77C67</accession>
<proteinExistence type="predicted"/>
<dbReference type="EMBL" id="X76288">
    <property type="protein sequence ID" value="CAA53908.1"/>
    <property type="molecule type" value="Genomic_DNA"/>
</dbReference>
<dbReference type="GeneID" id="2715874"/>
<sequence length="396" mass="42792">MLTIETIRAAQSADDLADRLAAEREVIEATDSRVVALARKAAQRMAPHGGARFADWADEFTQVGRVAVWDCLKRFTDTTVDAFERYVYATVDGTLKDAVREERNGNAGADENAVKVYASMLEAAEGDVYEAARLAQIIPPKGKRLSKERAEAARLAWQGAVSLDKVTSAENADADGSLADTLKHYDEEPDGEIRPKVGRGALIEAAYVLERYVSVPRDAEARTCVLDALELATQGETTPADVAALEDVLTVPSDPTERRYVLDALAVLHAAVSTSTEGEVADDLRDVRDDRMADSREKHARVNDCIESMGATQRDILKHSFGIGGVTDYGHGDGCDMEGMCAQVGVTYVQLKSYRPKARKAFAKRYVAAVKLTGAEALAAVLEAAAAERLTNAGRK</sequence>
<reference evidence="2 4" key="2">
    <citation type="journal article" date="1999" name="Nucleic Acids Res.">
        <title>The complete genome sequence of the Streptomyces temperate phage straight phiC31: evolutionary relationships to other viruses.</title>
        <authorList>
            <person name="Smith M.C.M."/>
            <person name="Burns N."/>
            <person name="Wilson R.N."/>
            <person name="Gregory M.A."/>
        </authorList>
    </citation>
    <scope>NUCLEOTIDE SEQUENCE</scope>
    <source>
        <strain evidence="4">Norwich</strain>
        <strain evidence="2">Norwich stock</strain>
    </source>
</reference>
<dbReference type="Proteomes" id="UP000002124">
    <property type="component" value="Segment"/>
</dbReference>
<protein>
    <submittedName>
        <fullName evidence="2">Gp12</fullName>
    </submittedName>
    <submittedName>
        <fullName evidence="3">ORF 12</fullName>
    </submittedName>
</protein>
<accession>Q38033</accession>
<evidence type="ECO:0000313" key="3">
    <source>
        <dbReference type="EMBL" id="CAA53908.1"/>
    </source>
</evidence>
<name>Q38033_BPPHC</name>
<dbReference type="EMBL" id="AJ006589">
    <property type="protein sequence ID" value="CAA07136.1"/>
    <property type="molecule type" value="Genomic_DNA"/>
</dbReference>
<dbReference type="Proteomes" id="UP000335223">
    <property type="component" value="Segment"/>
</dbReference>
<reference evidence="2 4" key="3">
    <citation type="journal article" date="1999" name="Proc. Natl. Acad. Sci. U.S.A.">
        <title>Evolutionary relationships among diverse bacteriophages and prophages: all the world's a phage.</title>
        <authorList>
            <person name="Hendrix R.W."/>
            <person name="Smith M.C.M."/>
            <person name="Burns N."/>
            <person name="Ford M.E."/>
            <person name="Hatfull G.F."/>
        </authorList>
    </citation>
    <scope>NUCLEOTIDE SEQUENCE [LARGE SCALE GENOMIC DNA]</scope>
    <source>
        <strain evidence="4">Norwich</strain>
        <strain evidence="2">Norwich stock</strain>
    </source>
</reference>
<dbReference type="GO" id="GO:0003700">
    <property type="term" value="F:DNA-binding transcription factor activity"/>
    <property type="evidence" value="ECO:0007669"/>
    <property type="project" value="InterPro"/>
</dbReference>
<dbReference type="OrthoDB" id="9964at10239"/>